<reference evidence="2" key="1">
    <citation type="journal article" date="2013" name="Nature">
        <title>Draft genome of the wheat A-genome progenitor Triticum urartu.</title>
        <authorList>
            <person name="Ling H.Q."/>
            <person name="Zhao S."/>
            <person name="Liu D."/>
            <person name="Wang J."/>
            <person name="Sun H."/>
            <person name="Zhang C."/>
            <person name="Fan H."/>
            <person name="Li D."/>
            <person name="Dong L."/>
            <person name="Tao Y."/>
            <person name="Gao C."/>
            <person name="Wu H."/>
            <person name="Li Y."/>
            <person name="Cui Y."/>
            <person name="Guo X."/>
            <person name="Zheng S."/>
            <person name="Wang B."/>
            <person name="Yu K."/>
            <person name="Liang Q."/>
            <person name="Yang W."/>
            <person name="Lou X."/>
            <person name="Chen J."/>
            <person name="Feng M."/>
            <person name="Jian J."/>
            <person name="Zhang X."/>
            <person name="Luo G."/>
            <person name="Jiang Y."/>
            <person name="Liu J."/>
            <person name="Wang Z."/>
            <person name="Sha Y."/>
            <person name="Zhang B."/>
            <person name="Wu H."/>
            <person name="Tang D."/>
            <person name="Shen Q."/>
            <person name="Xue P."/>
            <person name="Zou S."/>
            <person name="Wang X."/>
            <person name="Liu X."/>
            <person name="Wang F."/>
            <person name="Yang Y."/>
            <person name="An X."/>
            <person name="Dong Z."/>
            <person name="Zhang K."/>
            <person name="Zhang X."/>
            <person name="Luo M.C."/>
            <person name="Dvorak J."/>
            <person name="Tong Y."/>
            <person name="Wang J."/>
            <person name="Yang H."/>
            <person name="Li Z."/>
            <person name="Wang D."/>
            <person name="Zhang A."/>
            <person name="Wang J."/>
        </authorList>
    </citation>
    <scope>NUCLEOTIDE SEQUENCE</scope>
    <source>
        <strain evidence="2">cv. G1812</strain>
    </source>
</reference>
<evidence type="ECO:0000313" key="2">
    <source>
        <dbReference type="Proteomes" id="UP000015106"/>
    </source>
</evidence>
<reference evidence="1" key="3">
    <citation type="submission" date="2022-06" db="UniProtKB">
        <authorList>
            <consortium name="EnsemblPlants"/>
        </authorList>
    </citation>
    <scope>IDENTIFICATION</scope>
</reference>
<name>A0A8R7Q2F3_TRIUA</name>
<protein>
    <submittedName>
        <fullName evidence="1">Uncharacterized protein</fullName>
    </submittedName>
</protein>
<dbReference type="AlphaFoldDB" id="A0A8R7Q2F3"/>
<proteinExistence type="predicted"/>
<evidence type="ECO:0000313" key="1">
    <source>
        <dbReference type="EnsemblPlants" id="TuG1812G0400001738.01.T02"/>
    </source>
</evidence>
<dbReference type="EnsemblPlants" id="TuG1812G0400001738.01.T02">
    <property type="protein sequence ID" value="TuG1812G0400001738.01.T02"/>
    <property type="gene ID" value="TuG1812G0400001738.01"/>
</dbReference>
<keyword evidence="2" id="KW-1185">Reference proteome</keyword>
<reference evidence="1" key="2">
    <citation type="submission" date="2018-03" db="EMBL/GenBank/DDBJ databases">
        <title>The Triticum urartu genome reveals the dynamic nature of wheat genome evolution.</title>
        <authorList>
            <person name="Ling H."/>
            <person name="Ma B."/>
            <person name="Shi X."/>
            <person name="Liu H."/>
            <person name="Dong L."/>
            <person name="Sun H."/>
            <person name="Cao Y."/>
            <person name="Gao Q."/>
            <person name="Zheng S."/>
            <person name="Li Y."/>
            <person name="Yu Y."/>
            <person name="Du H."/>
            <person name="Qi M."/>
            <person name="Li Y."/>
            <person name="Yu H."/>
            <person name="Cui Y."/>
            <person name="Wang N."/>
            <person name="Chen C."/>
            <person name="Wu H."/>
            <person name="Zhao Y."/>
            <person name="Zhang J."/>
            <person name="Li Y."/>
            <person name="Zhou W."/>
            <person name="Zhang B."/>
            <person name="Hu W."/>
            <person name="Eijk M."/>
            <person name="Tang J."/>
            <person name="Witsenboer H."/>
            <person name="Zhao S."/>
            <person name="Li Z."/>
            <person name="Zhang A."/>
            <person name="Wang D."/>
            <person name="Liang C."/>
        </authorList>
    </citation>
    <scope>NUCLEOTIDE SEQUENCE [LARGE SCALE GENOMIC DNA]</scope>
    <source>
        <strain evidence="1">cv. G1812</strain>
    </source>
</reference>
<organism evidence="1 2">
    <name type="scientific">Triticum urartu</name>
    <name type="common">Red wild einkorn</name>
    <name type="synonym">Crithodium urartu</name>
    <dbReference type="NCBI Taxonomy" id="4572"/>
    <lineage>
        <taxon>Eukaryota</taxon>
        <taxon>Viridiplantae</taxon>
        <taxon>Streptophyta</taxon>
        <taxon>Embryophyta</taxon>
        <taxon>Tracheophyta</taxon>
        <taxon>Spermatophyta</taxon>
        <taxon>Magnoliopsida</taxon>
        <taxon>Liliopsida</taxon>
        <taxon>Poales</taxon>
        <taxon>Poaceae</taxon>
        <taxon>BOP clade</taxon>
        <taxon>Pooideae</taxon>
        <taxon>Triticodae</taxon>
        <taxon>Triticeae</taxon>
        <taxon>Triticinae</taxon>
        <taxon>Triticum</taxon>
    </lineage>
</organism>
<dbReference type="Proteomes" id="UP000015106">
    <property type="component" value="Chromosome 4"/>
</dbReference>
<accession>A0A8R7Q2F3</accession>
<sequence length="65" mass="7145">MKVSLGGVRGHGALLGGTLPLLPWVLASKHRHVWLAFHGYIEGPNLQVSSSFHLQVMSHLHLNEI</sequence>
<dbReference type="Gramene" id="TuG1812G0400001738.01.T02">
    <property type="protein sequence ID" value="TuG1812G0400001738.01.T02"/>
    <property type="gene ID" value="TuG1812G0400001738.01"/>
</dbReference>